<evidence type="ECO:0000256" key="1">
    <source>
        <dbReference type="ARBA" id="ARBA00005417"/>
    </source>
</evidence>
<organism evidence="7 8">
    <name type="scientific">Nocardioides aromaticivorans</name>
    <dbReference type="NCBI Taxonomy" id="200618"/>
    <lineage>
        <taxon>Bacteria</taxon>
        <taxon>Bacillati</taxon>
        <taxon>Actinomycetota</taxon>
        <taxon>Actinomycetes</taxon>
        <taxon>Propionibacteriales</taxon>
        <taxon>Nocardioidaceae</taxon>
        <taxon>Nocardioides</taxon>
    </lineage>
</organism>
<dbReference type="CDD" id="cd03224">
    <property type="entry name" value="ABC_TM1139_LivF_branched"/>
    <property type="match status" value="1"/>
</dbReference>
<dbReference type="PROSITE" id="PS50893">
    <property type="entry name" value="ABC_TRANSPORTER_2"/>
    <property type="match status" value="1"/>
</dbReference>
<evidence type="ECO:0000313" key="7">
    <source>
        <dbReference type="EMBL" id="NYI46458.1"/>
    </source>
</evidence>
<dbReference type="Pfam" id="PF00005">
    <property type="entry name" value="ABC_tran"/>
    <property type="match status" value="1"/>
</dbReference>
<evidence type="ECO:0000256" key="5">
    <source>
        <dbReference type="ARBA" id="ARBA00022970"/>
    </source>
</evidence>
<protein>
    <submittedName>
        <fullName evidence="7">Branched-chain amino acid transport system ATP-binding protein</fullName>
    </submittedName>
</protein>
<dbReference type="InterPro" id="IPR052156">
    <property type="entry name" value="BCAA_Transport_ATP-bd_LivF"/>
</dbReference>
<evidence type="ECO:0000313" key="8">
    <source>
        <dbReference type="Proteomes" id="UP000562045"/>
    </source>
</evidence>
<comment type="caution">
    <text evidence="7">The sequence shown here is derived from an EMBL/GenBank/DDBJ whole genome shotgun (WGS) entry which is preliminary data.</text>
</comment>
<dbReference type="Gene3D" id="3.40.50.300">
    <property type="entry name" value="P-loop containing nucleotide triphosphate hydrolases"/>
    <property type="match status" value="1"/>
</dbReference>
<dbReference type="InterPro" id="IPR003593">
    <property type="entry name" value="AAA+_ATPase"/>
</dbReference>
<dbReference type="GO" id="GO:0005524">
    <property type="term" value="F:ATP binding"/>
    <property type="evidence" value="ECO:0007669"/>
    <property type="project" value="UniProtKB-KW"/>
</dbReference>
<evidence type="ECO:0000256" key="4">
    <source>
        <dbReference type="ARBA" id="ARBA00022840"/>
    </source>
</evidence>
<evidence type="ECO:0000259" key="6">
    <source>
        <dbReference type="PROSITE" id="PS50893"/>
    </source>
</evidence>
<dbReference type="AlphaFoldDB" id="A0A7Y9ZLA2"/>
<gene>
    <name evidence="7" type="ORF">BJ993_003538</name>
</gene>
<reference evidence="7 8" key="1">
    <citation type="submission" date="2020-07" db="EMBL/GenBank/DDBJ databases">
        <title>Sequencing the genomes of 1000 actinobacteria strains.</title>
        <authorList>
            <person name="Klenk H.-P."/>
        </authorList>
    </citation>
    <scope>NUCLEOTIDE SEQUENCE [LARGE SCALE GENOMIC DNA]</scope>
    <source>
        <strain evidence="7 8">DSM 15131</strain>
    </source>
</reference>
<feature type="domain" description="ABC transporter" evidence="6">
    <location>
        <begin position="6"/>
        <end position="239"/>
    </location>
</feature>
<dbReference type="PROSITE" id="PS00211">
    <property type="entry name" value="ABC_TRANSPORTER_1"/>
    <property type="match status" value="1"/>
</dbReference>
<keyword evidence="2" id="KW-0813">Transport</keyword>
<evidence type="ECO:0000256" key="3">
    <source>
        <dbReference type="ARBA" id="ARBA00022741"/>
    </source>
</evidence>
<dbReference type="GO" id="GO:0016887">
    <property type="term" value="F:ATP hydrolysis activity"/>
    <property type="evidence" value="ECO:0007669"/>
    <property type="project" value="InterPro"/>
</dbReference>
<dbReference type="PANTHER" id="PTHR43820:SF4">
    <property type="entry name" value="HIGH-AFFINITY BRANCHED-CHAIN AMINO ACID TRANSPORT ATP-BINDING PROTEIN LIVF"/>
    <property type="match status" value="1"/>
</dbReference>
<dbReference type="SMART" id="SM00382">
    <property type="entry name" value="AAA"/>
    <property type="match status" value="1"/>
</dbReference>
<dbReference type="InterPro" id="IPR003439">
    <property type="entry name" value="ABC_transporter-like_ATP-bd"/>
</dbReference>
<dbReference type="EMBL" id="JACBZM010000001">
    <property type="protein sequence ID" value="NYI46458.1"/>
    <property type="molecule type" value="Genomic_DNA"/>
</dbReference>
<dbReference type="RefSeq" id="WP_179650312.1">
    <property type="nucleotide sequence ID" value="NZ_JACBZM010000001.1"/>
</dbReference>
<name>A0A7Y9ZLA2_9ACTN</name>
<dbReference type="PANTHER" id="PTHR43820">
    <property type="entry name" value="HIGH-AFFINITY BRANCHED-CHAIN AMINO ACID TRANSPORT ATP-BINDING PROTEIN LIVF"/>
    <property type="match status" value="1"/>
</dbReference>
<evidence type="ECO:0000256" key="2">
    <source>
        <dbReference type="ARBA" id="ARBA00022448"/>
    </source>
</evidence>
<dbReference type="InterPro" id="IPR017871">
    <property type="entry name" value="ABC_transporter-like_CS"/>
</dbReference>
<dbReference type="SUPFAM" id="SSF52540">
    <property type="entry name" value="P-loop containing nucleoside triphosphate hydrolases"/>
    <property type="match status" value="1"/>
</dbReference>
<dbReference type="Proteomes" id="UP000562045">
    <property type="component" value="Unassembled WGS sequence"/>
</dbReference>
<dbReference type="GO" id="GO:0015807">
    <property type="term" value="P:L-amino acid transport"/>
    <property type="evidence" value="ECO:0007669"/>
    <property type="project" value="TreeGrafter"/>
</dbReference>
<comment type="similarity">
    <text evidence="1">Belongs to the ABC transporter superfamily.</text>
</comment>
<sequence length="239" mass="24737">MSVPILDVVDLHAAYGRIEVLRGVDLSVPKGAVMALLGPNGAGKSTLVKVISGQKQAASGDIHLAGVHVKAGSKGTGPDDLARVGLCTVPEGRSVFPNLTVEENLRLMSYAGVPAGAVLETAYGYFPRLHERRNQLAGTMSGGEQQMLAMSRALASDPALLLLDELSMGLAPLIVEELYDTVAQIAASGVSILCIEQFARTALRVSDYAAVMSGGRIVATGEPGEILETMADVILGGAA</sequence>
<keyword evidence="5" id="KW-0029">Amino-acid transport</keyword>
<dbReference type="InterPro" id="IPR027417">
    <property type="entry name" value="P-loop_NTPase"/>
</dbReference>
<proteinExistence type="inferred from homology"/>
<keyword evidence="3" id="KW-0547">Nucleotide-binding</keyword>
<dbReference type="GO" id="GO:0015658">
    <property type="term" value="F:branched-chain amino acid transmembrane transporter activity"/>
    <property type="evidence" value="ECO:0007669"/>
    <property type="project" value="TreeGrafter"/>
</dbReference>
<accession>A0A7Y9ZLA2</accession>
<keyword evidence="4 7" id="KW-0067">ATP-binding</keyword>